<dbReference type="Proteomes" id="UP001164727">
    <property type="component" value="Chromosome"/>
</dbReference>
<dbReference type="RefSeq" id="WP_268849851.1">
    <property type="nucleotide sequence ID" value="NZ_CP114006.1"/>
</dbReference>
<dbReference type="InterPro" id="IPR043130">
    <property type="entry name" value="CDP-OH_PTrfase_TM_dom"/>
</dbReference>
<organism evidence="2 3">
    <name type="scientific">Candidatus Phytoplasma rubi</name>
    <dbReference type="NCBI Taxonomy" id="399025"/>
    <lineage>
        <taxon>Bacteria</taxon>
        <taxon>Bacillati</taxon>
        <taxon>Mycoplasmatota</taxon>
        <taxon>Mollicutes</taxon>
        <taxon>Acholeplasmatales</taxon>
        <taxon>Acholeplasmataceae</taxon>
        <taxon>Candidatus Phytoplasma</taxon>
        <taxon>16SrV (Elm yellows group)</taxon>
    </lineage>
</organism>
<evidence type="ECO:0000256" key="1">
    <source>
        <dbReference type="SAM" id="Phobius"/>
    </source>
</evidence>
<dbReference type="Gene3D" id="1.20.120.1760">
    <property type="match status" value="1"/>
</dbReference>
<keyword evidence="3" id="KW-1185">Reference proteome</keyword>
<keyword evidence="1" id="KW-1133">Transmembrane helix</keyword>
<gene>
    <name evidence="2" type="primary">pssA</name>
    <name evidence="2" type="ORF">RS022_08730</name>
</gene>
<dbReference type="Pfam" id="PF01066">
    <property type="entry name" value="CDP-OH_P_transf"/>
    <property type="match status" value="1"/>
</dbReference>
<dbReference type="EMBL" id="CP114006">
    <property type="protein sequence ID" value="WAN63666.1"/>
    <property type="molecule type" value="Genomic_DNA"/>
</dbReference>
<accession>A0ABY7BYG4</accession>
<feature type="transmembrane region" description="Helical" evidence="1">
    <location>
        <begin position="75"/>
        <end position="95"/>
    </location>
</feature>
<feature type="transmembrane region" description="Helical" evidence="1">
    <location>
        <begin position="212"/>
        <end position="229"/>
    </location>
</feature>
<protein>
    <submittedName>
        <fullName evidence="2">CDP-diacylglycerol--serine O-phosphatidyltransferase</fullName>
    </submittedName>
</protein>
<name>A0ABY7BYG4_9MOLU</name>
<feature type="transmembrane region" description="Helical" evidence="1">
    <location>
        <begin position="107"/>
        <end position="127"/>
    </location>
</feature>
<evidence type="ECO:0000313" key="2">
    <source>
        <dbReference type="EMBL" id="WAN63666.1"/>
    </source>
</evidence>
<feature type="transmembrane region" description="Helical" evidence="1">
    <location>
        <begin position="12"/>
        <end position="30"/>
    </location>
</feature>
<reference evidence="2 3" key="1">
    <citation type="journal article" date="2023" name="Microbiol. Resour. Announc.">
        <title>Complete Genome of 'Candidatus Phytoplasma rubi' RS, a Phytopathogenic Bacterium Associated with Rubus Stunt Disease.</title>
        <authorList>
            <person name="Duckeck D."/>
            <person name="Zubert C."/>
            <person name="Bohm J.W."/>
            <person name="Carminati G."/>
            <person name="Schneider B."/>
            <person name="Kube M."/>
        </authorList>
    </citation>
    <scope>NUCLEOTIDE SEQUENCE [LARGE SCALE GENOMIC DNA]</scope>
    <source>
        <strain evidence="2 3">RS</strain>
    </source>
</reference>
<feature type="transmembrane region" description="Helical" evidence="1">
    <location>
        <begin position="182"/>
        <end position="200"/>
    </location>
</feature>
<evidence type="ECO:0000313" key="3">
    <source>
        <dbReference type="Proteomes" id="UP001164727"/>
    </source>
</evidence>
<proteinExistence type="predicted"/>
<dbReference type="InterPro" id="IPR000462">
    <property type="entry name" value="CDP-OH_P_trans"/>
</dbReference>
<feature type="transmembrane region" description="Helical" evidence="1">
    <location>
        <begin position="147"/>
        <end position="170"/>
    </location>
</feature>
<feature type="transmembrane region" description="Helical" evidence="1">
    <location>
        <begin position="36"/>
        <end position="54"/>
    </location>
</feature>
<sequence>MFLGFYNYTVYLTYLNTSIGLLGMFFLVNGEFNTNSIKFASICILLSGIFDMFDGKVSNFKKKRSIQEKKYGIQIDSLADIISFGILPIFIGYGLFHNTELPNNPFLYLFIFISICYILTVLIRLAYFNVLAEENYDDKKSKENLNVFLGVPVTLSSIIFPCLILFQNIMMKKGTDVNNIKNIFFTIYLFIMCLLSFLFIFAKIKFPKIKNIIFLIFSCLLSFLIIYYLL</sequence>
<keyword evidence="1" id="KW-0812">Transmembrane</keyword>
<keyword evidence="1" id="KW-0472">Membrane</keyword>